<protein>
    <submittedName>
        <fullName evidence="1">Uncharacterized protein</fullName>
    </submittedName>
</protein>
<sequence>MADQKGLERKRASALDIASEDTERVKRIKSFDDDRQKLDHEAGDIDDQIAALKGRKKVVEKERVQAEARFELECNVQCHKLASAIIEAFPREIRDVIYGHIYETPNPAVCGKVDVNVQRIVCTLGPATRRDAMSSFIDQWKSPMSLREECVGEQFASEMVEVWYKMTHLRIHGGDLAAFLEDELGVLYAVGAPWHAQLEHIRSLTVVLQRDLPDGDANDPLRWQDSDELREDRAALKCLLGPFGVKHKRGFQLTLHIRVSCELHLERWLETLGPVIYACKAEGFVVNVEHAHYPARPVYDSYDSGKKRWEVWQLLSGKWKARSKVVNASRRFDRPFEEWMERAQRNCYLAKPPGSMSTKRDRLPADSQYDVPAVNDYSRIR</sequence>
<dbReference type="OrthoDB" id="3676762at2759"/>
<keyword evidence="2" id="KW-1185">Reference proteome</keyword>
<reference evidence="1" key="1">
    <citation type="journal article" date="2020" name="Stud. Mycol.">
        <title>101 Dothideomycetes genomes: a test case for predicting lifestyles and emergence of pathogens.</title>
        <authorList>
            <person name="Haridas S."/>
            <person name="Albert R."/>
            <person name="Binder M."/>
            <person name="Bloem J."/>
            <person name="Labutti K."/>
            <person name="Salamov A."/>
            <person name="Andreopoulos B."/>
            <person name="Baker S."/>
            <person name="Barry K."/>
            <person name="Bills G."/>
            <person name="Bluhm B."/>
            <person name="Cannon C."/>
            <person name="Castanera R."/>
            <person name="Culley D."/>
            <person name="Daum C."/>
            <person name="Ezra D."/>
            <person name="Gonzalez J."/>
            <person name="Henrissat B."/>
            <person name="Kuo A."/>
            <person name="Liang C."/>
            <person name="Lipzen A."/>
            <person name="Lutzoni F."/>
            <person name="Magnuson J."/>
            <person name="Mondo S."/>
            <person name="Nolan M."/>
            <person name="Ohm R."/>
            <person name="Pangilinan J."/>
            <person name="Park H.-J."/>
            <person name="Ramirez L."/>
            <person name="Alfaro M."/>
            <person name="Sun H."/>
            <person name="Tritt A."/>
            <person name="Yoshinaga Y."/>
            <person name="Zwiers L.-H."/>
            <person name="Turgeon B."/>
            <person name="Goodwin S."/>
            <person name="Spatafora J."/>
            <person name="Crous P."/>
            <person name="Grigoriev I."/>
        </authorList>
    </citation>
    <scope>NUCLEOTIDE SEQUENCE</scope>
    <source>
        <strain evidence="1">CBS 122681</strain>
    </source>
</reference>
<evidence type="ECO:0000313" key="2">
    <source>
        <dbReference type="Proteomes" id="UP000799324"/>
    </source>
</evidence>
<dbReference type="AlphaFoldDB" id="A0A6A6TI42"/>
<name>A0A6A6TI42_9PLEO</name>
<accession>A0A6A6TI42</accession>
<evidence type="ECO:0000313" key="1">
    <source>
        <dbReference type="EMBL" id="KAF2659106.1"/>
    </source>
</evidence>
<gene>
    <name evidence="1" type="ORF">K491DRAFT_215864</name>
</gene>
<organism evidence="1 2">
    <name type="scientific">Lophiostoma macrostomum CBS 122681</name>
    <dbReference type="NCBI Taxonomy" id="1314788"/>
    <lineage>
        <taxon>Eukaryota</taxon>
        <taxon>Fungi</taxon>
        <taxon>Dikarya</taxon>
        <taxon>Ascomycota</taxon>
        <taxon>Pezizomycotina</taxon>
        <taxon>Dothideomycetes</taxon>
        <taxon>Pleosporomycetidae</taxon>
        <taxon>Pleosporales</taxon>
        <taxon>Lophiostomataceae</taxon>
        <taxon>Lophiostoma</taxon>
    </lineage>
</organism>
<proteinExistence type="predicted"/>
<dbReference type="EMBL" id="MU004309">
    <property type="protein sequence ID" value="KAF2659106.1"/>
    <property type="molecule type" value="Genomic_DNA"/>
</dbReference>
<dbReference type="Proteomes" id="UP000799324">
    <property type="component" value="Unassembled WGS sequence"/>
</dbReference>